<organism evidence="2 3">
    <name type="scientific">Protopolystoma xenopodis</name>
    <dbReference type="NCBI Taxonomy" id="117903"/>
    <lineage>
        <taxon>Eukaryota</taxon>
        <taxon>Metazoa</taxon>
        <taxon>Spiralia</taxon>
        <taxon>Lophotrochozoa</taxon>
        <taxon>Platyhelminthes</taxon>
        <taxon>Monogenea</taxon>
        <taxon>Polyopisthocotylea</taxon>
        <taxon>Polystomatidea</taxon>
        <taxon>Polystomatidae</taxon>
        <taxon>Protopolystoma</taxon>
    </lineage>
</organism>
<feature type="region of interest" description="Disordered" evidence="1">
    <location>
        <begin position="148"/>
        <end position="167"/>
    </location>
</feature>
<proteinExistence type="predicted"/>
<comment type="caution">
    <text evidence="2">The sequence shown here is derived from an EMBL/GenBank/DDBJ whole genome shotgun (WGS) entry which is preliminary data.</text>
</comment>
<evidence type="ECO:0000313" key="3">
    <source>
        <dbReference type="Proteomes" id="UP000784294"/>
    </source>
</evidence>
<gene>
    <name evidence="2" type="ORF">PXEA_LOCUS3639</name>
</gene>
<name>A0A448WF19_9PLAT</name>
<dbReference type="AlphaFoldDB" id="A0A448WF19"/>
<reference evidence="2" key="1">
    <citation type="submission" date="2018-11" db="EMBL/GenBank/DDBJ databases">
        <authorList>
            <consortium name="Pathogen Informatics"/>
        </authorList>
    </citation>
    <scope>NUCLEOTIDE SEQUENCE</scope>
</reference>
<dbReference type="EMBL" id="CAAALY010008320">
    <property type="protein sequence ID" value="VEL10199.1"/>
    <property type="molecule type" value="Genomic_DNA"/>
</dbReference>
<protein>
    <submittedName>
        <fullName evidence="2">Uncharacterized protein</fullName>
    </submittedName>
</protein>
<evidence type="ECO:0000313" key="2">
    <source>
        <dbReference type="EMBL" id="VEL10199.1"/>
    </source>
</evidence>
<keyword evidence="3" id="KW-1185">Reference proteome</keyword>
<dbReference type="Proteomes" id="UP000784294">
    <property type="component" value="Unassembled WGS sequence"/>
</dbReference>
<sequence length="167" mass="19214">MSSKSTSLQVGFVKLNHRHHQYEVRLAGVLTYNLPPFSYPAGHMVAARHQDHYCLEFHFVQKNIKKRFKGRSHRKREVESHCTAAVWLLYDVEIDAFHKIPLFSGKNELSFRPSYDRHHQLTSSGEIDIPIFSSYNFIRNESPNNNVISGDSSKPSYSPCQNHSLAA</sequence>
<evidence type="ECO:0000256" key="1">
    <source>
        <dbReference type="SAM" id="MobiDB-lite"/>
    </source>
</evidence>
<accession>A0A448WF19</accession>